<dbReference type="InterPro" id="IPR002509">
    <property type="entry name" value="NODB_dom"/>
</dbReference>
<comment type="function">
    <text evidence="1">Is involved in generating a small heat-stable compound (Nod), an acylated oligomer of N-acetylglucosamine, that stimulates mitosis in various plant protoplasts.</text>
</comment>
<dbReference type="PANTHER" id="PTHR47561:SF1">
    <property type="entry name" value="POLYSACCHARIDE DEACETYLASE FAMILY PROTEIN (AFU_ORTHOLOGUE AFUA_6G05030)"/>
    <property type="match status" value="1"/>
</dbReference>
<feature type="domain" description="NodB homology" evidence="5">
    <location>
        <begin position="46"/>
        <end position="263"/>
    </location>
</feature>
<accession>A0AAU7JE74</accession>
<dbReference type="GO" id="GO:0016810">
    <property type="term" value="F:hydrolase activity, acting on carbon-nitrogen (but not peptide) bonds"/>
    <property type="evidence" value="ECO:0007669"/>
    <property type="project" value="InterPro"/>
</dbReference>
<dbReference type="InterPro" id="IPR037950">
    <property type="entry name" value="PgdA-like"/>
</dbReference>
<dbReference type="RefSeq" id="WP_406855370.1">
    <property type="nucleotide sequence ID" value="NZ_CP157484.1"/>
</dbReference>
<dbReference type="InterPro" id="IPR011330">
    <property type="entry name" value="Glyco_hydro/deAcase_b/a-brl"/>
</dbReference>
<dbReference type="EMBL" id="CP157484">
    <property type="protein sequence ID" value="XBO38532.1"/>
    <property type="molecule type" value="Genomic_DNA"/>
</dbReference>
<dbReference type="Pfam" id="PF01522">
    <property type="entry name" value="Polysacc_deac_1"/>
    <property type="match status" value="1"/>
</dbReference>
<name>A0AAU7JE74_9HYPH</name>
<evidence type="ECO:0000256" key="3">
    <source>
        <dbReference type="ARBA" id="ARBA00020071"/>
    </source>
</evidence>
<dbReference type="SUPFAM" id="SSF88713">
    <property type="entry name" value="Glycoside hydrolase/deacetylase"/>
    <property type="match status" value="1"/>
</dbReference>
<dbReference type="PROSITE" id="PS51677">
    <property type="entry name" value="NODB"/>
    <property type="match status" value="1"/>
</dbReference>
<gene>
    <name evidence="6" type="ORF">ABEG18_22990</name>
</gene>
<dbReference type="Gene3D" id="3.20.20.370">
    <property type="entry name" value="Glycoside hydrolase/deacetylase"/>
    <property type="match status" value="1"/>
</dbReference>
<dbReference type="PANTHER" id="PTHR47561">
    <property type="entry name" value="POLYSACCHARIDE DEACETYLASE FAMILY PROTEIN (AFU_ORTHOLOGUE AFUA_6G05030)"/>
    <property type="match status" value="1"/>
</dbReference>
<evidence type="ECO:0000256" key="2">
    <source>
        <dbReference type="ARBA" id="ARBA00010973"/>
    </source>
</evidence>
<reference evidence="6" key="1">
    <citation type="submission" date="2024-05" db="EMBL/GenBank/DDBJ databases">
        <authorList>
            <person name="Kim S."/>
            <person name="Heo J."/>
            <person name="Choi H."/>
            <person name="Choi Y."/>
            <person name="Kwon S.-W."/>
            <person name="Kim Y."/>
        </authorList>
    </citation>
    <scope>NUCLEOTIDE SEQUENCE</scope>
    <source>
        <strain evidence="6">KACC 23698</strain>
    </source>
</reference>
<organism evidence="6">
    <name type="scientific">Alsobacter sp. KACC 23698</name>
    <dbReference type="NCBI Taxonomy" id="3149229"/>
    <lineage>
        <taxon>Bacteria</taxon>
        <taxon>Pseudomonadati</taxon>
        <taxon>Pseudomonadota</taxon>
        <taxon>Alphaproteobacteria</taxon>
        <taxon>Hyphomicrobiales</taxon>
        <taxon>Alsobacteraceae</taxon>
        <taxon>Alsobacter</taxon>
    </lineage>
</organism>
<dbReference type="GO" id="GO:0005975">
    <property type="term" value="P:carbohydrate metabolic process"/>
    <property type="evidence" value="ECO:0007669"/>
    <property type="project" value="InterPro"/>
</dbReference>
<comment type="similarity">
    <text evidence="2">Belongs to the polysaccharide deacetylase family.</text>
</comment>
<evidence type="ECO:0000313" key="6">
    <source>
        <dbReference type="EMBL" id="XBO38532.1"/>
    </source>
</evidence>
<sequence>MTAPSAPAPGGAYEWPAGKRSAFCFTVDVDAESPFLWSLKDAPPPRLLGQMEQRLFGPRVGIWRILDLLDRYGIKGSFYVPGVVAENHPELLPAFVERGHEVGLHGYFHEFATQASDAEFDGALDAALAVFARQGVTPVGFRSPAWEMTPHMLAEVRRRGLYDSSLMGYDHPYTIDGVVEAPVQWVLDDAVYFKFVGGGADHWPPAAPGPILDGWIDEFETLHRYGAMTMLTVHDWISGRAHRIRMLERLLDRVVADPAVWVATVAEVAAHHAASPNAARFSVPARTPEAIASRRHGGA</sequence>
<evidence type="ECO:0000256" key="1">
    <source>
        <dbReference type="ARBA" id="ARBA00003236"/>
    </source>
</evidence>
<dbReference type="CDD" id="cd10938">
    <property type="entry name" value="CE4_HpPgdA_like"/>
    <property type="match status" value="1"/>
</dbReference>
<protein>
    <recommendedName>
        <fullName evidence="3">Chitooligosaccharide deacetylase</fullName>
    </recommendedName>
    <alternativeName>
        <fullName evidence="4">Nodulation protein B</fullName>
    </alternativeName>
</protein>
<dbReference type="AlphaFoldDB" id="A0AAU7JE74"/>
<evidence type="ECO:0000259" key="5">
    <source>
        <dbReference type="PROSITE" id="PS51677"/>
    </source>
</evidence>
<evidence type="ECO:0000256" key="4">
    <source>
        <dbReference type="ARBA" id="ARBA00032976"/>
    </source>
</evidence>
<proteinExistence type="inferred from homology"/>